<dbReference type="OrthoDB" id="1363532at2"/>
<evidence type="ECO:0000313" key="1">
    <source>
        <dbReference type="EMBL" id="MUV02418.1"/>
    </source>
</evidence>
<protein>
    <submittedName>
        <fullName evidence="1">Uncharacterized protein</fullName>
    </submittedName>
</protein>
<sequence>MMINLKYIGKNVSLQVLRDVVTEKGLNTTHKLLLNPQDYNTVILEQANLFEEVQQIPLTVNGIVIIKDDDKEIPYGTVGIT</sequence>
<keyword evidence="2" id="KW-1185">Reference proteome</keyword>
<dbReference type="EMBL" id="WOWP01000007">
    <property type="protein sequence ID" value="MUV02418.1"/>
    <property type="molecule type" value="Genomic_DNA"/>
</dbReference>
<dbReference type="AlphaFoldDB" id="A0A6N8HD37"/>
<comment type="caution">
    <text evidence="1">The sequence shown here is derived from an EMBL/GenBank/DDBJ whole genome shotgun (WGS) entry which is preliminary data.</text>
</comment>
<dbReference type="RefSeq" id="WP_157481412.1">
    <property type="nucleotide sequence ID" value="NZ_WOWP01000007.1"/>
</dbReference>
<name>A0A6N8HD37_9FLAO</name>
<proteinExistence type="predicted"/>
<accession>A0A6N8HD37</accession>
<reference evidence="1 2" key="1">
    <citation type="submission" date="2019-12" db="EMBL/GenBank/DDBJ databases">
        <authorList>
            <person name="Sun J.-Q."/>
        </authorList>
    </citation>
    <scope>NUCLEOTIDE SEQUENCE [LARGE SCALE GENOMIC DNA]</scope>
    <source>
        <strain evidence="1 2">JCM 17928</strain>
    </source>
</reference>
<gene>
    <name evidence="1" type="ORF">GN157_01745</name>
</gene>
<evidence type="ECO:0000313" key="2">
    <source>
        <dbReference type="Proteomes" id="UP000433945"/>
    </source>
</evidence>
<organism evidence="1 2">
    <name type="scientific">Flavobacterium rakeshii</name>
    <dbReference type="NCBI Taxonomy" id="1038845"/>
    <lineage>
        <taxon>Bacteria</taxon>
        <taxon>Pseudomonadati</taxon>
        <taxon>Bacteroidota</taxon>
        <taxon>Flavobacteriia</taxon>
        <taxon>Flavobacteriales</taxon>
        <taxon>Flavobacteriaceae</taxon>
        <taxon>Flavobacterium</taxon>
    </lineage>
</organism>
<dbReference type="Proteomes" id="UP000433945">
    <property type="component" value="Unassembled WGS sequence"/>
</dbReference>